<dbReference type="InterPro" id="IPR027417">
    <property type="entry name" value="P-loop_NTPase"/>
</dbReference>
<evidence type="ECO:0000256" key="4">
    <source>
        <dbReference type="ARBA" id="ARBA00022840"/>
    </source>
</evidence>
<feature type="region of interest" description="Disordered" evidence="5">
    <location>
        <begin position="1"/>
        <end position="20"/>
    </location>
</feature>
<organism evidence="7 8">
    <name type="scientific">Dekkera bruxellensis</name>
    <name type="common">Brettanomyces custersii</name>
    <dbReference type="NCBI Taxonomy" id="5007"/>
    <lineage>
        <taxon>Eukaryota</taxon>
        <taxon>Fungi</taxon>
        <taxon>Dikarya</taxon>
        <taxon>Ascomycota</taxon>
        <taxon>Saccharomycotina</taxon>
        <taxon>Pichiomycetes</taxon>
        <taxon>Pichiales</taxon>
        <taxon>Pichiaceae</taxon>
        <taxon>Brettanomyces</taxon>
    </lineage>
</organism>
<feature type="domain" description="AAA+ ATPase" evidence="6">
    <location>
        <begin position="529"/>
        <end position="666"/>
    </location>
</feature>
<dbReference type="SUPFAM" id="SSF52540">
    <property type="entry name" value="P-loop containing nucleoside triphosphate hydrolases"/>
    <property type="match status" value="2"/>
</dbReference>
<keyword evidence="3" id="KW-0547">Nucleotide-binding</keyword>
<feature type="compositionally biased region" description="Basic residues" evidence="5">
    <location>
        <begin position="1"/>
        <end position="12"/>
    </location>
</feature>
<accession>A0A871RJR7</accession>
<dbReference type="RefSeq" id="XP_041139074.1">
    <property type="nucleotide sequence ID" value="XM_041281283.1"/>
</dbReference>
<sequence>MAQKAASKRSKRNSHDSSAKTIKQKLPTEFIVRPHEDTDDAKAVANIYVSPLIIEISEWKVGEFVRISKGLVSFVAVLSTWDEDKESQYGLNVVLLSPYYLKLAGFLLGDRVSLSSTKEQPAYADSVTVEYLSSSVKESDVFKQLCDIGLLYKGFTTASLKVIDIGEQVELQLSKLSLDDRGNMGESQESMLRPYLFHPTATSVQAVPKNGIQPVRLKFSYEDIGGLKKEISGLKKNIFLPLNCPNVFKEFGIQPPRGILLYGPSGTGKSLLLKTIAYESSGCHIIRINGPSIVSKYLGGTEETLRGFFKEAVKYSPAIILIDEIDSLVPSRSNDDTTEVDSRVVATMLTLMDGLEGPIIVIGATNRPGSIDSSLRRPGRFDQELEIPIPDADGRYDILVKQISRMQGRSTLTDDEIRAVANKTHGYVGADLVSLTREAVMMCIKGNLGQFNGADLSEDAFKSVKLGYDELLDALKEIRPSAMREIVLEMPKVRWSDIGGQEVLKRKLKEMVQLPLTSADTFKRLGISAPKGLLLYGPPGCSKTMTAKALATESGLNFIAIKGPEIFNKYVGESEKKIREIFRKARLAAPSIIFIDEIDALATSRESADSGHVTKQVLNTLLNEIDGVEELRGVIIVGATNRPDAIDPALLRPGRLDRHVYVSPPDSDARMQIFDKNTSKFNLEDKDALLTKLVGMTDGFSGSECVLLCQEAGLNAIMNDSNCRKVGESNFLAAINDISKNITPEMIQYYKEFAQKYRACTV</sequence>
<dbReference type="InterPro" id="IPR041569">
    <property type="entry name" value="AAA_lid_3"/>
</dbReference>
<dbReference type="Gene3D" id="3.40.50.300">
    <property type="entry name" value="P-loop containing nucleotide triphosphate hydrolases"/>
    <property type="match status" value="2"/>
</dbReference>
<dbReference type="GeneID" id="64574687"/>
<dbReference type="FunFam" id="3.40.50.300:FF:000012">
    <property type="entry name" value="Transitional endoplasmic reticulum ATPase"/>
    <property type="match status" value="1"/>
</dbReference>
<feature type="domain" description="AAA+ ATPase" evidence="6">
    <location>
        <begin position="255"/>
        <end position="391"/>
    </location>
</feature>
<evidence type="ECO:0000256" key="5">
    <source>
        <dbReference type="SAM" id="MobiDB-lite"/>
    </source>
</evidence>
<protein>
    <recommendedName>
        <fullName evidence="6">AAA+ ATPase domain-containing protein</fullName>
    </recommendedName>
</protein>
<dbReference type="OrthoDB" id="27435at2759"/>
<dbReference type="InterPro" id="IPR003959">
    <property type="entry name" value="ATPase_AAA_core"/>
</dbReference>
<dbReference type="InterPro" id="IPR003593">
    <property type="entry name" value="AAA+_ATPase"/>
</dbReference>
<evidence type="ECO:0000259" key="6">
    <source>
        <dbReference type="SMART" id="SM00382"/>
    </source>
</evidence>
<dbReference type="Pfam" id="PF17862">
    <property type="entry name" value="AAA_lid_3"/>
    <property type="match status" value="2"/>
</dbReference>
<dbReference type="GO" id="GO:0016020">
    <property type="term" value="C:membrane"/>
    <property type="evidence" value="ECO:0007669"/>
    <property type="project" value="UniProtKB-SubCell"/>
</dbReference>
<evidence type="ECO:0000256" key="3">
    <source>
        <dbReference type="ARBA" id="ARBA00022741"/>
    </source>
</evidence>
<name>A0A871RJR7_DEKBR</name>
<evidence type="ECO:0000256" key="1">
    <source>
        <dbReference type="ARBA" id="ARBA00004170"/>
    </source>
</evidence>
<dbReference type="CDD" id="cd19511">
    <property type="entry name" value="RecA-like_CDC48_r2-like"/>
    <property type="match status" value="1"/>
</dbReference>
<dbReference type="PANTHER" id="PTHR23077:SF27">
    <property type="entry name" value="ATPASE FAMILY GENE 2 PROTEIN HOMOLOG A"/>
    <property type="match status" value="1"/>
</dbReference>
<dbReference type="InterPro" id="IPR050168">
    <property type="entry name" value="AAA_ATPase_domain"/>
</dbReference>
<evidence type="ECO:0000313" key="8">
    <source>
        <dbReference type="Proteomes" id="UP000663131"/>
    </source>
</evidence>
<evidence type="ECO:0000313" key="7">
    <source>
        <dbReference type="EMBL" id="QOU22581.1"/>
    </source>
</evidence>
<dbReference type="AlphaFoldDB" id="A0A871RJR7"/>
<dbReference type="PROSITE" id="PS00674">
    <property type="entry name" value="AAA"/>
    <property type="match status" value="2"/>
</dbReference>
<gene>
    <name evidence="7" type="ORF">BRETT_002763</name>
</gene>
<dbReference type="Pfam" id="PF00004">
    <property type="entry name" value="AAA"/>
    <property type="match status" value="2"/>
</dbReference>
<dbReference type="GO" id="GO:0005524">
    <property type="term" value="F:ATP binding"/>
    <property type="evidence" value="ECO:0007669"/>
    <property type="project" value="UniProtKB-KW"/>
</dbReference>
<dbReference type="InterPro" id="IPR003960">
    <property type="entry name" value="ATPase_AAA_CS"/>
</dbReference>
<keyword evidence="4" id="KW-0067">ATP-binding</keyword>
<dbReference type="FunFam" id="3.40.50.300:FF:000018">
    <property type="entry name" value="Cell division control 48"/>
    <property type="match status" value="1"/>
</dbReference>
<dbReference type="KEGG" id="bbrx:BRETT_002763"/>
<dbReference type="GO" id="GO:0005737">
    <property type="term" value="C:cytoplasm"/>
    <property type="evidence" value="ECO:0007669"/>
    <property type="project" value="TreeGrafter"/>
</dbReference>
<dbReference type="EMBL" id="CP063137">
    <property type="protein sequence ID" value="QOU22581.1"/>
    <property type="molecule type" value="Genomic_DNA"/>
</dbReference>
<keyword evidence="2" id="KW-0677">Repeat</keyword>
<dbReference type="SMART" id="SM00382">
    <property type="entry name" value="AAA"/>
    <property type="match status" value="2"/>
</dbReference>
<dbReference type="PANTHER" id="PTHR23077">
    <property type="entry name" value="AAA-FAMILY ATPASE"/>
    <property type="match status" value="1"/>
</dbReference>
<comment type="subcellular location">
    <subcellularLocation>
        <location evidence="1">Membrane</location>
        <topology evidence="1">Peripheral membrane protein</topology>
    </subcellularLocation>
</comment>
<reference evidence="7" key="2">
    <citation type="journal article" name="BMC Genomics">
        <title>New genome assemblies reveal patterns of domestication and adaptation across Brettanomyces (Dekkera) species.</title>
        <authorList>
            <person name="Roach M.J."/>
            <person name="Borneman A.R."/>
        </authorList>
    </citation>
    <scope>NUCLEOTIDE SEQUENCE</scope>
    <source>
        <strain evidence="7">UCD 2041</strain>
    </source>
</reference>
<dbReference type="GO" id="GO:0016887">
    <property type="term" value="F:ATP hydrolysis activity"/>
    <property type="evidence" value="ECO:0007669"/>
    <property type="project" value="InterPro"/>
</dbReference>
<dbReference type="Gene3D" id="1.10.8.60">
    <property type="match status" value="2"/>
</dbReference>
<reference evidence="7" key="1">
    <citation type="submission" date="2020-10" db="EMBL/GenBank/DDBJ databases">
        <authorList>
            <person name="Palmer J.M."/>
        </authorList>
    </citation>
    <scope>NUCLEOTIDE SEQUENCE</scope>
    <source>
        <strain evidence="7">UCD 2041</strain>
    </source>
</reference>
<proteinExistence type="predicted"/>
<dbReference type="Proteomes" id="UP000663131">
    <property type="component" value="Chromosome 9"/>
</dbReference>
<evidence type="ECO:0000256" key="2">
    <source>
        <dbReference type="ARBA" id="ARBA00022737"/>
    </source>
</evidence>